<feature type="region of interest" description="Disordered" evidence="1">
    <location>
        <begin position="1"/>
        <end position="38"/>
    </location>
</feature>
<feature type="region of interest" description="Disordered" evidence="1">
    <location>
        <begin position="64"/>
        <end position="90"/>
    </location>
</feature>
<dbReference type="EMBL" id="JANBOJ010000012">
    <property type="protein sequence ID" value="KAJ1725116.1"/>
    <property type="molecule type" value="Genomic_DNA"/>
</dbReference>
<evidence type="ECO:0000313" key="2">
    <source>
        <dbReference type="EMBL" id="KAJ1725116.1"/>
    </source>
</evidence>
<dbReference type="OrthoDB" id="5549305at2759"/>
<gene>
    <name evidence="2" type="ORF">LPJ53_000679</name>
</gene>
<name>A0A9W7Y1H1_9FUNG</name>
<dbReference type="Proteomes" id="UP001149813">
    <property type="component" value="Unassembled WGS sequence"/>
</dbReference>
<evidence type="ECO:0000256" key="1">
    <source>
        <dbReference type="SAM" id="MobiDB-lite"/>
    </source>
</evidence>
<protein>
    <submittedName>
        <fullName evidence="2">Uncharacterized protein</fullName>
    </submittedName>
</protein>
<comment type="caution">
    <text evidence="2">The sequence shown here is derived from an EMBL/GenBank/DDBJ whole genome shotgun (WGS) entry which is preliminary data.</text>
</comment>
<feature type="compositionally biased region" description="Low complexity" evidence="1">
    <location>
        <begin position="67"/>
        <end position="82"/>
    </location>
</feature>
<sequence>MILDATPKTAKPSPPPPSQQHQHHQHHQQQQHHQYHSQQAFMPGYAYARAPLSATDISTPTSAMIESPTVSSSGFSGSRGQSLLPLPPHAYTGTLPSASAAGSAGKTLINDGAQQKVEKNRFQANIRSFVDQHFTAPHNPQWDYHQSFKAPRNALATQNIIQAFHADHGSPYDRIEHGLSVYFSSLKAKFRTTEDKAMLKQQRDRRRARRIKKAAGRRKVFDQSQFPFLPREFETQHCFVPSAMSPEHTDDDGEVKVGLLPWRAVKFTRLFKHLDTLRPKRTPRPNNPDLDGGRAPPPDIPLFMIDPEFVALDRAQQEQHDPEEEDIEMDSMSDGD</sequence>
<proteinExistence type="predicted"/>
<feature type="region of interest" description="Disordered" evidence="1">
    <location>
        <begin position="276"/>
        <end position="336"/>
    </location>
</feature>
<reference evidence="2" key="1">
    <citation type="submission" date="2022-07" db="EMBL/GenBank/DDBJ databases">
        <title>Phylogenomic reconstructions and comparative analyses of Kickxellomycotina fungi.</title>
        <authorList>
            <person name="Reynolds N.K."/>
            <person name="Stajich J.E."/>
            <person name="Barry K."/>
            <person name="Grigoriev I.V."/>
            <person name="Crous P."/>
            <person name="Smith M.E."/>
        </authorList>
    </citation>
    <scope>NUCLEOTIDE SEQUENCE</scope>
    <source>
        <strain evidence="2">NBRC 32514</strain>
    </source>
</reference>
<feature type="compositionally biased region" description="Acidic residues" evidence="1">
    <location>
        <begin position="321"/>
        <end position="336"/>
    </location>
</feature>
<evidence type="ECO:0000313" key="3">
    <source>
        <dbReference type="Proteomes" id="UP001149813"/>
    </source>
</evidence>
<keyword evidence="3" id="KW-1185">Reference proteome</keyword>
<organism evidence="2 3">
    <name type="scientific">Coemansia erecta</name>
    <dbReference type="NCBI Taxonomy" id="147472"/>
    <lineage>
        <taxon>Eukaryota</taxon>
        <taxon>Fungi</taxon>
        <taxon>Fungi incertae sedis</taxon>
        <taxon>Zoopagomycota</taxon>
        <taxon>Kickxellomycotina</taxon>
        <taxon>Kickxellomycetes</taxon>
        <taxon>Kickxellales</taxon>
        <taxon>Kickxellaceae</taxon>
        <taxon>Coemansia</taxon>
    </lineage>
</organism>
<accession>A0A9W7Y1H1</accession>
<dbReference type="AlphaFoldDB" id="A0A9W7Y1H1"/>
<feature type="compositionally biased region" description="Basic residues" evidence="1">
    <location>
        <begin position="21"/>
        <end position="35"/>
    </location>
</feature>